<evidence type="ECO:0000313" key="4">
    <source>
        <dbReference type="Proteomes" id="UP001600424"/>
    </source>
</evidence>
<keyword evidence="1 2" id="KW-0732">Signal</keyword>
<evidence type="ECO:0000256" key="2">
    <source>
        <dbReference type="SAM" id="SignalP"/>
    </source>
</evidence>
<evidence type="ECO:0000313" key="3">
    <source>
        <dbReference type="EMBL" id="MFE5979859.1"/>
    </source>
</evidence>
<dbReference type="SUPFAM" id="SSF69318">
    <property type="entry name" value="Integrin alpha N-terminal domain"/>
    <property type="match status" value="1"/>
</dbReference>
<feature type="signal peptide" evidence="2">
    <location>
        <begin position="1"/>
        <end position="34"/>
    </location>
</feature>
<dbReference type="InterPro" id="IPR013517">
    <property type="entry name" value="FG-GAP"/>
</dbReference>
<dbReference type="InterPro" id="IPR028994">
    <property type="entry name" value="Integrin_alpha_N"/>
</dbReference>
<sequence>MHHARARGRRLAAAAVTIVLAATGGTLTTLPAMAAPAPVAEQDDPQLTPVAFPLDADVVGAGPSGFLSKTRGTTPEFRWTWYADGSSVVLPGATIAAAGGSDLVVTVGNAAPVAGRVLRVYDLSTPATAAPAPQEVDLEALGDGYFFEGLAGNTLLLGKYEEGGPVRQYAATLDGGTPKPRWVAGSAGLDCYDGSEGWTDTGSALYECRLEQTGSDVKVLVDLTSDSSRWYVQTRDQWARDGAVSATHVAWREARMSGSRAIHGIVAHRRGATGELWFPSDDDLTDPLYLVGSWMASGQKAHISESTYLDGASNPTKRPFTVQSIETGEKVQLLTAFSSAVAGPGGTLLVRGGTPEQGEGLYRISPRADGGRPDVERIASTGQSTVVTLTGSDTPKALTGEQAERGVDFGWDLSRADSRVWLTLTHVRSRTTVYHEWPDPSGAAPGTPRRVTWRWDGKSLGGSPDLGTAPNGEYEWVLTARPDEGIGPELKVTGRFTVTRPVGAHDYNDDGTPDLFVRWGDGELRRVGAMRTPAGDNVTPTGGLPVGTDWQVYDRMESVGNMAGTSVADTIARDRSGALWLYQGTGIGEKPFSGRTRIGTGWQVYDQVAGGSDLTGDGKPDLLATDRTGGLWLYPGTGNANAPLSARKKIGTGWGIYNQITATGNLAGAPAGDLVARDKAGVLWMYLGLGNGTFAPRVRLGGGWNAYRDIVGIGDADGDGRADLLGVNESSYLYRGTGDWRAPFKGAVRNGLVEPGHWIDAAF</sequence>
<dbReference type="EMBL" id="JBHTRV010000005">
    <property type="protein sequence ID" value="MFE5979859.1"/>
    <property type="molecule type" value="Genomic_DNA"/>
</dbReference>
<evidence type="ECO:0000256" key="1">
    <source>
        <dbReference type="ARBA" id="ARBA00022729"/>
    </source>
</evidence>
<name>A0ABW6IRB8_STRWE</name>
<feature type="chain" id="PRO_5046401775" evidence="2">
    <location>
        <begin position="35"/>
        <end position="763"/>
    </location>
</feature>
<comment type="caution">
    <text evidence="3">The sequence shown here is derived from an EMBL/GenBank/DDBJ whole genome shotgun (WGS) entry which is preliminary data.</text>
</comment>
<protein>
    <submittedName>
        <fullName evidence="3">FG-GAP repeat domain-containing protein</fullName>
    </submittedName>
</protein>
<organism evidence="3 4">
    <name type="scientific">Streptomyces wedmorensis</name>
    <dbReference type="NCBI Taxonomy" id="43759"/>
    <lineage>
        <taxon>Bacteria</taxon>
        <taxon>Bacillati</taxon>
        <taxon>Actinomycetota</taxon>
        <taxon>Actinomycetes</taxon>
        <taxon>Kitasatosporales</taxon>
        <taxon>Streptomycetaceae</taxon>
        <taxon>Streptomyces</taxon>
    </lineage>
</organism>
<proteinExistence type="predicted"/>
<keyword evidence="4" id="KW-1185">Reference proteome</keyword>
<gene>
    <name evidence="3" type="ORF">ACFQ63_09120</name>
</gene>
<reference evidence="3 4" key="1">
    <citation type="submission" date="2024-09" db="EMBL/GenBank/DDBJ databases">
        <title>The Natural Products Discovery Center: Release of the First 8490 Sequenced Strains for Exploring Actinobacteria Biosynthetic Diversity.</title>
        <authorList>
            <person name="Kalkreuter E."/>
            <person name="Kautsar S.A."/>
            <person name="Yang D."/>
            <person name="Bader C.D."/>
            <person name="Teijaro C.N."/>
            <person name="Fluegel L."/>
            <person name="Davis C.M."/>
            <person name="Simpson J.R."/>
            <person name="Lauterbach L."/>
            <person name="Steele A.D."/>
            <person name="Gui C."/>
            <person name="Meng S."/>
            <person name="Li G."/>
            <person name="Viehrig K."/>
            <person name="Ye F."/>
            <person name="Su P."/>
            <person name="Kiefer A.F."/>
            <person name="Nichols A."/>
            <person name="Cepeda A.J."/>
            <person name="Yan W."/>
            <person name="Fan B."/>
            <person name="Jiang Y."/>
            <person name="Adhikari A."/>
            <person name="Zheng C.-J."/>
            <person name="Schuster L."/>
            <person name="Cowan T.M."/>
            <person name="Smanski M.J."/>
            <person name="Chevrette M.G."/>
            <person name="De Carvalho L.P.S."/>
            <person name="Shen B."/>
        </authorList>
    </citation>
    <scope>NUCLEOTIDE SEQUENCE [LARGE SCALE GENOMIC DNA]</scope>
    <source>
        <strain evidence="3 4">NPDC056472</strain>
    </source>
</reference>
<accession>A0ABW6IRB8</accession>
<dbReference type="Pfam" id="PF13517">
    <property type="entry name" value="FG-GAP_3"/>
    <property type="match status" value="1"/>
</dbReference>
<dbReference type="RefSeq" id="WP_386249677.1">
    <property type="nucleotide sequence ID" value="NZ_JBHTRV010000005.1"/>
</dbReference>
<dbReference type="Proteomes" id="UP001600424">
    <property type="component" value="Unassembled WGS sequence"/>
</dbReference>
<dbReference type="Gene3D" id="2.20.25.650">
    <property type="entry name" value="Tachylectin-2-like"/>
    <property type="match status" value="1"/>
</dbReference>